<dbReference type="SUPFAM" id="SSF58104">
    <property type="entry name" value="Methyl-accepting chemotaxis protein (MCP) signaling domain"/>
    <property type="match status" value="1"/>
</dbReference>
<feature type="region of interest" description="Disordered" evidence="1">
    <location>
        <begin position="1"/>
        <end position="30"/>
    </location>
</feature>
<feature type="region of interest" description="Disordered" evidence="1">
    <location>
        <begin position="47"/>
        <end position="85"/>
    </location>
</feature>
<accession>A0A9X2V7T3</accession>
<reference evidence="2" key="1">
    <citation type="submission" date="2022-08" db="EMBL/GenBank/DDBJ databases">
        <title>Genomic Encyclopedia of Type Strains, Phase V (KMG-V): Genome sequencing to study the core and pangenomes of soil and plant-associated prokaryotes.</title>
        <authorList>
            <person name="Whitman W."/>
        </authorList>
    </citation>
    <scope>NUCLEOTIDE SEQUENCE</scope>
    <source>
        <strain evidence="2">SP3026</strain>
    </source>
</reference>
<protein>
    <recommendedName>
        <fullName evidence="4">Methyl-accepting chemotaxis protein</fullName>
    </recommendedName>
</protein>
<evidence type="ECO:0000313" key="3">
    <source>
        <dbReference type="Proteomes" id="UP001155144"/>
    </source>
</evidence>
<dbReference type="EMBL" id="JANUBL010000012">
    <property type="protein sequence ID" value="MCS4122867.1"/>
    <property type="molecule type" value="Genomic_DNA"/>
</dbReference>
<dbReference type="AlphaFoldDB" id="A0A9X2V7T3"/>
<feature type="non-terminal residue" evidence="2">
    <location>
        <position position="1"/>
    </location>
</feature>
<sequence>TTSEEIARSIQSISTAARESAAGVTQVSGSADELDALTERLRRGVRQFNLETEAGSGQTRPPGPTPQERAPSHGGNGHHSTTASS</sequence>
<feature type="compositionally biased region" description="Polar residues" evidence="1">
    <location>
        <begin position="1"/>
        <end position="29"/>
    </location>
</feature>
<organism evidence="2 3">
    <name type="scientific">Salinibacter ruber</name>
    <dbReference type="NCBI Taxonomy" id="146919"/>
    <lineage>
        <taxon>Bacteria</taxon>
        <taxon>Pseudomonadati</taxon>
        <taxon>Rhodothermota</taxon>
        <taxon>Rhodothermia</taxon>
        <taxon>Rhodothermales</taxon>
        <taxon>Salinibacteraceae</taxon>
        <taxon>Salinibacter</taxon>
    </lineage>
</organism>
<comment type="caution">
    <text evidence="2">The sequence shown here is derived from an EMBL/GenBank/DDBJ whole genome shotgun (WGS) entry which is preliminary data.</text>
</comment>
<evidence type="ECO:0008006" key="4">
    <source>
        <dbReference type="Google" id="ProtNLM"/>
    </source>
</evidence>
<evidence type="ECO:0000313" key="2">
    <source>
        <dbReference type="EMBL" id="MCS4122867.1"/>
    </source>
</evidence>
<evidence type="ECO:0000256" key="1">
    <source>
        <dbReference type="SAM" id="MobiDB-lite"/>
    </source>
</evidence>
<name>A0A9X2V7T3_9BACT</name>
<proteinExistence type="predicted"/>
<dbReference type="Proteomes" id="UP001155144">
    <property type="component" value="Unassembled WGS sequence"/>
</dbReference>
<gene>
    <name evidence="2" type="ORF">GGP45_003235</name>
</gene>
<dbReference type="Gene3D" id="1.10.287.950">
    <property type="entry name" value="Methyl-accepting chemotaxis protein"/>
    <property type="match status" value="1"/>
</dbReference>